<reference evidence="1 3" key="2">
    <citation type="submission" date="2019-09" db="EMBL/GenBank/DDBJ databases">
        <title>A bacterium isolated from glacier soil.</title>
        <authorList>
            <person name="Liu Q."/>
        </authorList>
    </citation>
    <scope>NUCLEOTIDE SEQUENCE [LARGE SCALE GENOMIC DNA]</scope>
    <source>
        <strain evidence="1 3">MDT1-10-3</strain>
    </source>
</reference>
<dbReference type="RefSeq" id="WP_149098634.1">
    <property type="nucleotide sequence ID" value="NZ_BMMG01000003.1"/>
</dbReference>
<evidence type="ECO:0000313" key="2">
    <source>
        <dbReference type="EMBL" id="MFA1770621.1"/>
    </source>
</evidence>
<reference evidence="1 3" key="1">
    <citation type="submission" date="2019-07" db="EMBL/GenBank/DDBJ databases">
        <authorList>
            <person name="Qu J.-H."/>
        </authorList>
    </citation>
    <scope>NUCLEOTIDE SEQUENCE [LARGE SCALE GENOMIC DNA]</scope>
    <source>
        <strain evidence="1 3">MDT1-10-3</strain>
    </source>
</reference>
<dbReference type="EMBL" id="JBGOGF010000002">
    <property type="protein sequence ID" value="MFA1770621.1"/>
    <property type="molecule type" value="Genomic_DNA"/>
</dbReference>
<keyword evidence="4" id="KW-1185">Reference proteome</keyword>
<dbReference type="OrthoDB" id="894259at2"/>
<proteinExistence type="predicted"/>
<organism evidence="1 3">
    <name type="scientific">Rufibacter glacialis</name>
    <dbReference type="NCBI Taxonomy" id="1259555"/>
    <lineage>
        <taxon>Bacteria</taxon>
        <taxon>Pseudomonadati</taxon>
        <taxon>Bacteroidota</taxon>
        <taxon>Cytophagia</taxon>
        <taxon>Cytophagales</taxon>
        <taxon>Hymenobacteraceae</taxon>
        <taxon>Rufibacter</taxon>
    </lineage>
</organism>
<reference evidence="2 4" key="3">
    <citation type="submission" date="2024-08" db="EMBL/GenBank/DDBJ databases">
        <authorList>
            <person name="Wei W."/>
        </authorList>
    </citation>
    <scope>NUCLEOTIDE SEQUENCE [LARGE SCALE GENOMIC DNA]</scope>
    <source>
        <strain evidence="2 4">XU2</strain>
    </source>
</reference>
<protein>
    <submittedName>
        <fullName evidence="1">Uncharacterized protein</fullName>
    </submittedName>
</protein>
<dbReference type="Proteomes" id="UP001570846">
    <property type="component" value="Unassembled WGS sequence"/>
</dbReference>
<dbReference type="Proteomes" id="UP000323866">
    <property type="component" value="Unassembled WGS sequence"/>
</dbReference>
<comment type="caution">
    <text evidence="1">The sequence shown here is derived from an EMBL/GenBank/DDBJ whole genome shotgun (WGS) entry which is preliminary data.</text>
</comment>
<dbReference type="EMBL" id="VKKZ01000020">
    <property type="protein sequence ID" value="KAA6434692.1"/>
    <property type="molecule type" value="Genomic_DNA"/>
</dbReference>
<gene>
    <name evidence="2" type="ORF">ACD591_04905</name>
    <name evidence="1" type="ORF">FOE74_10965</name>
</gene>
<accession>A0A5M8QK61</accession>
<evidence type="ECO:0000313" key="1">
    <source>
        <dbReference type="EMBL" id="KAA6434692.1"/>
    </source>
</evidence>
<evidence type="ECO:0000313" key="4">
    <source>
        <dbReference type="Proteomes" id="UP001570846"/>
    </source>
</evidence>
<sequence length="116" mass="13458">MISNNRSPIQEKEGLFAGGPFQQLFSILWSDVYERGESIEEVLQMAMRYRTALDQDAGLRDSESHKLLYWHLDNLIHEAGNMKKNPNHDLFLYLKALHGLRDTMKKGHPFLNFALV</sequence>
<name>A0A5M8QK61_9BACT</name>
<evidence type="ECO:0000313" key="3">
    <source>
        <dbReference type="Proteomes" id="UP000323866"/>
    </source>
</evidence>
<dbReference type="AlphaFoldDB" id="A0A5M8QK61"/>